<reference evidence="1" key="1">
    <citation type="submission" date="2020-05" db="EMBL/GenBank/DDBJ databases">
        <authorList>
            <person name="Chiriac C."/>
            <person name="Salcher M."/>
            <person name="Ghai R."/>
            <person name="Kavagutti S V."/>
        </authorList>
    </citation>
    <scope>NUCLEOTIDE SEQUENCE</scope>
</reference>
<protein>
    <submittedName>
        <fullName evidence="1">Uncharacterized protein</fullName>
    </submittedName>
</protein>
<dbReference type="EMBL" id="LR798324">
    <property type="protein sequence ID" value="CAB5223656.1"/>
    <property type="molecule type" value="Genomic_DNA"/>
</dbReference>
<sequence>MKNRFWKRLLEKAIIFGLGLIVKNQKGVKGTPNEQKVDEVLKDL</sequence>
<gene>
    <name evidence="1" type="ORF">UFOVP388_3</name>
</gene>
<accession>A0A6J7X3K7</accession>
<proteinExistence type="predicted"/>
<organism evidence="1">
    <name type="scientific">uncultured Caudovirales phage</name>
    <dbReference type="NCBI Taxonomy" id="2100421"/>
    <lineage>
        <taxon>Viruses</taxon>
        <taxon>Duplodnaviria</taxon>
        <taxon>Heunggongvirae</taxon>
        <taxon>Uroviricota</taxon>
        <taxon>Caudoviricetes</taxon>
        <taxon>Peduoviridae</taxon>
        <taxon>Maltschvirus</taxon>
        <taxon>Maltschvirus maltsch</taxon>
    </lineage>
</organism>
<name>A0A6J7X3K7_9CAUD</name>
<evidence type="ECO:0000313" key="1">
    <source>
        <dbReference type="EMBL" id="CAB5223656.1"/>
    </source>
</evidence>